<keyword evidence="3" id="KW-0496">Mitochondrion</keyword>
<feature type="region of interest" description="Disordered" evidence="5">
    <location>
        <begin position="1"/>
        <end position="27"/>
    </location>
</feature>
<evidence type="ECO:0000259" key="6">
    <source>
        <dbReference type="Pfam" id="PF04849"/>
    </source>
</evidence>
<evidence type="ECO:0000256" key="5">
    <source>
        <dbReference type="SAM" id="MobiDB-lite"/>
    </source>
</evidence>
<feature type="coiled-coil region" evidence="4">
    <location>
        <begin position="33"/>
        <end position="60"/>
    </location>
</feature>
<dbReference type="Pfam" id="PF04849">
    <property type="entry name" value="HAP1_N"/>
    <property type="match status" value="1"/>
</dbReference>
<feature type="non-terminal residue" evidence="7">
    <location>
        <position position="60"/>
    </location>
</feature>
<reference evidence="7 8" key="1">
    <citation type="submission" date="2024-05" db="EMBL/GenBank/DDBJ databases">
        <title>Genome sequencing and assembly of Indian major carp, Cirrhinus mrigala (Hamilton, 1822).</title>
        <authorList>
            <person name="Mohindra V."/>
            <person name="Chowdhury L.M."/>
            <person name="Lal K."/>
            <person name="Jena J.K."/>
        </authorList>
    </citation>
    <scope>NUCLEOTIDE SEQUENCE [LARGE SCALE GENOMIC DNA]</scope>
    <source>
        <strain evidence="7">CM1030</strain>
        <tissue evidence="7">Blood</tissue>
    </source>
</reference>
<name>A0ABD0QVT1_CIRMR</name>
<dbReference type="InterPro" id="IPR051946">
    <property type="entry name" value="Intracell_Traff-Reg"/>
</dbReference>
<dbReference type="GO" id="GO:0005739">
    <property type="term" value="C:mitochondrion"/>
    <property type="evidence" value="ECO:0007669"/>
    <property type="project" value="UniProtKB-SubCell"/>
</dbReference>
<dbReference type="PANTHER" id="PTHR15751:SF13">
    <property type="entry name" value="TRAFFICKING KINESIN-BINDING PROTEIN 2"/>
    <property type="match status" value="1"/>
</dbReference>
<evidence type="ECO:0000256" key="4">
    <source>
        <dbReference type="SAM" id="Coils"/>
    </source>
</evidence>
<accession>A0ABD0QVT1</accession>
<keyword evidence="2 4" id="KW-0175">Coiled coil</keyword>
<evidence type="ECO:0000313" key="8">
    <source>
        <dbReference type="Proteomes" id="UP001529510"/>
    </source>
</evidence>
<dbReference type="InterPro" id="IPR006933">
    <property type="entry name" value="HAP1_N"/>
</dbReference>
<feature type="non-terminal residue" evidence="7">
    <location>
        <position position="1"/>
    </location>
</feature>
<evidence type="ECO:0000256" key="2">
    <source>
        <dbReference type="ARBA" id="ARBA00023054"/>
    </source>
</evidence>
<dbReference type="Proteomes" id="UP001529510">
    <property type="component" value="Unassembled WGS sequence"/>
</dbReference>
<evidence type="ECO:0000313" key="7">
    <source>
        <dbReference type="EMBL" id="KAL0190319.1"/>
    </source>
</evidence>
<organism evidence="7 8">
    <name type="scientific">Cirrhinus mrigala</name>
    <name type="common">Mrigala</name>
    <dbReference type="NCBI Taxonomy" id="683832"/>
    <lineage>
        <taxon>Eukaryota</taxon>
        <taxon>Metazoa</taxon>
        <taxon>Chordata</taxon>
        <taxon>Craniata</taxon>
        <taxon>Vertebrata</taxon>
        <taxon>Euteleostomi</taxon>
        <taxon>Actinopterygii</taxon>
        <taxon>Neopterygii</taxon>
        <taxon>Teleostei</taxon>
        <taxon>Ostariophysi</taxon>
        <taxon>Cypriniformes</taxon>
        <taxon>Cyprinidae</taxon>
        <taxon>Labeoninae</taxon>
        <taxon>Labeonini</taxon>
        <taxon>Cirrhinus</taxon>
    </lineage>
</organism>
<protein>
    <recommendedName>
        <fullName evidence="6">HAP1 N-terminal domain-containing protein</fullName>
    </recommendedName>
</protein>
<feature type="domain" description="HAP1 N-terminal" evidence="6">
    <location>
        <begin position="1"/>
        <end position="60"/>
    </location>
</feature>
<proteinExistence type="predicted"/>
<dbReference type="AlphaFoldDB" id="A0ABD0QVT1"/>
<sequence>LQHELSKKDELLRMSETDSSCSTPLRHPAPAGAALALSQLEALQSKLQELEEENLSLRSE</sequence>
<keyword evidence="8" id="KW-1185">Reference proteome</keyword>
<gene>
    <name evidence="7" type="ORF">M9458_013017</name>
</gene>
<dbReference type="PANTHER" id="PTHR15751">
    <property type="entry name" value="TRAFFICKING KINESIN-BINDING PROTEIN"/>
    <property type="match status" value="1"/>
</dbReference>
<evidence type="ECO:0000256" key="3">
    <source>
        <dbReference type="ARBA" id="ARBA00023128"/>
    </source>
</evidence>
<comment type="subcellular location">
    <subcellularLocation>
        <location evidence="1">Mitochondrion</location>
    </subcellularLocation>
</comment>
<feature type="compositionally biased region" description="Basic and acidic residues" evidence="5">
    <location>
        <begin position="1"/>
        <end position="16"/>
    </location>
</feature>
<comment type="caution">
    <text evidence="7">The sequence shown here is derived from an EMBL/GenBank/DDBJ whole genome shotgun (WGS) entry which is preliminary data.</text>
</comment>
<dbReference type="EMBL" id="JAMKFB020000006">
    <property type="protein sequence ID" value="KAL0190319.1"/>
    <property type="molecule type" value="Genomic_DNA"/>
</dbReference>
<evidence type="ECO:0000256" key="1">
    <source>
        <dbReference type="ARBA" id="ARBA00004173"/>
    </source>
</evidence>